<dbReference type="EMBL" id="BMIV01000004">
    <property type="protein sequence ID" value="GGF63845.1"/>
    <property type="molecule type" value="Genomic_DNA"/>
</dbReference>
<evidence type="ECO:0000259" key="3">
    <source>
        <dbReference type="Pfam" id="PF01464"/>
    </source>
</evidence>
<gene>
    <name evidence="4" type="ORF">GCM10011402_14990</name>
</gene>
<dbReference type="PANTHER" id="PTHR37423">
    <property type="entry name" value="SOLUBLE LYTIC MUREIN TRANSGLYCOSYLASE-RELATED"/>
    <property type="match status" value="1"/>
</dbReference>
<feature type="domain" description="Transglycosylase SLT" evidence="3">
    <location>
        <begin position="97"/>
        <end position="201"/>
    </location>
</feature>
<name>A0ABQ1VG01_9RHOB</name>
<dbReference type="Pfam" id="PF01464">
    <property type="entry name" value="SLT"/>
    <property type="match status" value="1"/>
</dbReference>
<evidence type="ECO:0000256" key="2">
    <source>
        <dbReference type="ARBA" id="ARBA00009387"/>
    </source>
</evidence>
<dbReference type="SUPFAM" id="SSF53955">
    <property type="entry name" value="Lysozyme-like"/>
    <property type="match status" value="1"/>
</dbReference>
<comment type="similarity">
    <text evidence="1">Belongs to the transglycosylase Slt family.</text>
</comment>
<dbReference type="RefSeq" id="WP_103173695.1">
    <property type="nucleotide sequence ID" value="NZ_BMIV01000004.1"/>
</dbReference>
<dbReference type="InterPro" id="IPR008258">
    <property type="entry name" value="Transglycosylase_SLT_dom_1"/>
</dbReference>
<sequence length="209" mass="22752">MTFIPTIKAGLCALLIAGIAVPASAEGLRLSGSSSKSRAEQFARQTRLMDSRLAGQYQQSARLRPNARSGSDSSVDIQLSANIPAYRGKRSDFIPHAREAARRYGIPEDLFLRLVQQESGWNPSARSHKGATGLAQLMPGTAAKLGVNPHDPVQNLHGGARYLRMMYNQFGNWRLALAAYNAGPGAVQKYNGIPPYRETRNYVRIIAGS</sequence>
<protein>
    <submittedName>
        <fullName evidence="4">Lytic transglycosylase</fullName>
    </submittedName>
</protein>
<dbReference type="InterPro" id="IPR023346">
    <property type="entry name" value="Lysozyme-like_dom_sf"/>
</dbReference>
<proteinExistence type="inferred from homology"/>
<dbReference type="Proteomes" id="UP000640509">
    <property type="component" value="Unassembled WGS sequence"/>
</dbReference>
<comment type="caution">
    <text evidence="4">The sequence shown here is derived from an EMBL/GenBank/DDBJ whole genome shotgun (WGS) entry which is preliminary data.</text>
</comment>
<reference evidence="5" key="1">
    <citation type="journal article" date="2019" name="Int. J. Syst. Evol. Microbiol.">
        <title>The Global Catalogue of Microorganisms (GCM) 10K type strain sequencing project: providing services to taxonomists for standard genome sequencing and annotation.</title>
        <authorList>
            <consortium name="The Broad Institute Genomics Platform"/>
            <consortium name="The Broad Institute Genome Sequencing Center for Infectious Disease"/>
            <person name="Wu L."/>
            <person name="Ma J."/>
        </authorList>
    </citation>
    <scope>NUCLEOTIDE SEQUENCE [LARGE SCALE GENOMIC DNA]</scope>
    <source>
        <strain evidence="5">CGMCC 1.15419</strain>
    </source>
</reference>
<dbReference type="PANTHER" id="PTHR37423:SF2">
    <property type="entry name" value="MEMBRANE-BOUND LYTIC MUREIN TRANSGLYCOSYLASE C"/>
    <property type="match status" value="1"/>
</dbReference>
<evidence type="ECO:0000256" key="1">
    <source>
        <dbReference type="ARBA" id="ARBA00007734"/>
    </source>
</evidence>
<dbReference type="Gene3D" id="1.10.530.10">
    <property type="match status" value="1"/>
</dbReference>
<keyword evidence="5" id="KW-1185">Reference proteome</keyword>
<dbReference type="CDD" id="cd00254">
    <property type="entry name" value="LT-like"/>
    <property type="match status" value="1"/>
</dbReference>
<organism evidence="4 5">
    <name type="scientific">Paracoccus acridae</name>
    <dbReference type="NCBI Taxonomy" id="1795310"/>
    <lineage>
        <taxon>Bacteria</taxon>
        <taxon>Pseudomonadati</taxon>
        <taxon>Pseudomonadota</taxon>
        <taxon>Alphaproteobacteria</taxon>
        <taxon>Rhodobacterales</taxon>
        <taxon>Paracoccaceae</taxon>
        <taxon>Paracoccus</taxon>
    </lineage>
</organism>
<accession>A0ABQ1VG01</accession>
<evidence type="ECO:0000313" key="4">
    <source>
        <dbReference type="EMBL" id="GGF63845.1"/>
    </source>
</evidence>
<comment type="similarity">
    <text evidence="2">Belongs to the virb1 family.</text>
</comment>
<evidence type="ECO:0000313" key="5">
    <source>
        <dbReference type="Proteomes" id="UP000640509"/>
    </source>
</evidence>